<dbReference type="InterPro" id="IPR000182">
    <property type="entry name" value="GNAT_dom"/>
</dbReference>
<dbReference type="GO" id="GO:0016747">
    <property type="term" value="F:acyltransferase activity, transferring groups other than amino-acyl groups"/>
    <property type="evidence" value="ECO:0007669"/>
    <property type="project" value="InterPro"/>
</dbReference>
<dbReference type="SUPFAM" id="SSF55729">
    <property type="entry name" value="Acyl-CoA N-acyltransferases (Nat)"/>
    <property type="match status" value="1"/>
</dbReference>
<keyword evidence="3" id="KW-1185">Reference proteome</keyword>
<dbReference type="Pfam" id="PF13673">
    <property type="entry name" value="Acetyltransf_10"/>
    <property type="match status" value="1"/>
</dbReference>
<dbReference type="CDD" id="cd04301">
    <property type="entry name" value="NAT_SF"/>
    <property type="match status" value="1"/>
</dbReference>
<dbReference type="PROSITE" id="PS51186">
    <property type="entry name" value="GNAT"/>
    <property type="match status" value="1"/>
</dbReference>
<dbReference type="InterPro" id="IPR016181">
    <property type="entry name" value="Acyl_CoA_acyltransferase"/>
</dbReference>
<evidence type="ECO:0000313" key="3">
    <source>
        <dbReference type="Proteomes" id="UP000002417"/>
    </source>
</evidence>
<name>A7ICS3_XANP2</name>
<dbReference type="AlphaFoldDB" id="A7ICS3"/>
<dbReference type="HOGENOM" id="CLU_120346_0_0_5"/>
<protein>
    <submittedName>
        <fullName evidence="2">GCN5-related N-acetyltransferase</fullName>
    </submittedName>
</protein>
<gene>
    <name evidence="2" type="ordered locus">Xaut_0560</name>
</gene>
<dbReference type="OrthoDB" id="7595497at2"/>
<reference evidence="2 3" key="1">
    <citation type="submission" date="2007-07" db="EMBL/GenBank/DDBJ databases">
        <title>Complete sequence of chromosome of Xanthobacter autotrophicus Py2.</title>
        <authorList>
            <consortium name="US DOE Joint Genome Institute"/>
            <person name="Copeland A."/>
            <person name="Lucas S."/>
            <person name="Lapidus A."/>
            <person name="Barry K."/>
            <person name="Glavina del Rio T."/>
            <person name="Hammon N."/>
            <person name="Israni S."/>
            <person name="Dalin E."/>
            <person name="Tice H."/>
            <person name="Pitluck S."/>
            <person name="Sims D."/>
            <person name="Brettin T."/>
            <person name="Bruce D."/>
            <person name="Detter J.C."/>
            <person name="Han C."/>
            <person name="Tapia R."/>
            <person name="Brainard J."/>
            <person name="Schmutz J."/>
            <person name="Larimer F."/>
            <person name="Land M."/>
            <person name="Hauser L."/>
            <person name="Kyrpides N."/>
            <person name="Kim E."/>
            <person name="Ensigns S.A."/>
            <person name="Richardson P."/>
        </authorList>
    </citation>
    <scope>NUCLEOTIDE SEQUENCE [LARGE SCALE GENOMIC DNA]</scope>
    <source>
        <strain evidence="3">ATCC BAA-1158 / Py2</strain>
    </source>
</reference>
<dbReference type="KEGG" id="xau:Xaut_0560"/>
<proteinExistence type="predicted"/>
<dbReference type="Gene3D" id="3.40.630.30">
    <property type="match status" value="1"/>
</dbReference>
<sequence length="178" mass="20335">MPSSDFALKRARLSAPVEASTHVAHSEALEFLLPLSNDYPDIMNWYRRRVVPGLHNGTRHIIRAERDGRLVGLGIAKNELGERKICTVRVSPTHHGRGIGVRLFDGLLRWLDVDKPHLTVSKDKLPQFERIFEYYGFEMTSEKFGVYTPYMSELGYNESPSNILAQGVLYCQRSFNKV</sequence>
<dbReference type="EMBL" id="CP000781">
    <property type="protein sequence ID" value="ABS65816.1"/>
    <property type="molecule type" value="Genomic_DNA"/>
</dbReference>
<accession>A7ICS3</accession>
<feature type="domain" description="N-acetyltransferase" evidence="1">
    <location>
        <begin position="15"/>
        <end position="156"/>
    </location>
</feature>
<organism evidence="2 3">
    <name type="scientific">Xanthobacter autotrophicus (strain ATCC BAA-1158 / Py2)</name>
    <dbReference type="NCBI Taxonomy" id="78245"/>
    <lineage>
        <taxon>Bacteria</taxon>
        <taxon>Pseudomonadati</taxon>
        <taxon>Pseudomonadota</taxon>
        <taxon>Alphaproteobacteria</taxon>
        <taxon>Hyphomicrobiales</taxon>
        <taxon>Xanthobacteraceae</taxon>
        <taxon>Xanthobacter</taxon>
    </lineage>
</organism>
<dbReference type="Proteomes" id="UP000002417">
    <property type="component" value="Chromosome"/>
</dbReference>
<dbReference type="STRING" id="78245.Xaut_0560"/>
<keyword evidence="2" id="KW-0808">Transferase</keyword>
<dbReference type="eggNOG" id="COG0456">
    <property type="taxonomic scope" value="Bacteria"/>
</dbReference>
<evidence type="ECO:0000259" key="1">
    <source>
        <dbReference type="PROSITE" id="PS51186"/>
    </source>
</evidence>
<evidence type="ECO:0000313" key="2">
    <source>
        <dbReference type="EMBL" id="ABS65816.1"/>
    </source>
</evidence>